<gene>
    <name evidence="1" type="ORF">BpHYR1_040774</name>
</gene>
<dbReference type="EMBL" id="REGN01013233">
    <property type="protein sequence ID" value="RMZ94194.1"/>
    <property type="molecule type" value="Genomic_DNA"/>
</dbReference>
<protein>
    <submittedName>
        <fullName evidence="1">Uncharacterized protein</fullName>
    </submittedName>
</protein>
<reference evidence="1 2" key="1">
    <citation type="journal article" date="2018" name="Sci. Rep.">
        <title>Genomic signatures of local adaptation to the degree of environmental predictability in rotifers.</title>
        <authorList>
            <person name="Franch-Gras L."/>
            <person name="Hahn C."/>
            <person name="Garcia-Roger E.M."/>
            <person name="Carmona M.J."/>
            <person name="Serra M."/>
            <person name="Gomez A."/>
        </authorList>
    </citation>
    <scope>NUCLEOTIDE SEQUENCE [LARGE SCALE GENOMIC DNA]</scope>
    <source>
        <strain evidence="1">HYR1</strain>
    </source>
</reference>
<comment type="caution">
    <text evidence="1">The sequence shown here is derived from an EMBL/GenBank/DDBJ whole genome shotgun (WGS) entry which is preliminary data.</text>
</comment>
<dbReference type="Proteomes" id="UP000276133">
    <property type="component" value="Unassembled WGS sequence"/>
</dbReference>
<evidence type="ECO:0000313" key="2">
    <source>
        <dbReference type="Proteomes" id="UP000276133"/>
    </source>
</evidence>
<proteinExistence type="predicted"/>
<name>A0A3M7P689_BRAPC</name>
<organism evidence="1 2">
    <name type="scientific">Brachionus plicatilis</name>
    <name type="common">Marine rotifer</name>
    <name type="synonym">Brachionus muelleri</name>
    <dbReference type="NCBI Taxonomy" id="10195"/>
    <lineage>
        <taxon>Eukaryota</taxon>
        <taxon>Metazoa</taxon>
        <taxon>Spiralia</taxon>
        <taxon>Gnathifera</taxon>
        <taxon>Rotifera</taxon>
        <taxon>Eurotatoria</taxon>
        <taxon>Monogononta</taxon>
        <taxon>Pseudotrocha</taxon>
        <taxon>Ploima</taxon>
        <taxon>Brachionidae</taxon>
        <taxon>Brachionus</taxon>
    </lineage>
</organism>
<accession>A0A3M7P689</accession>
<keyword evidence="2" id="KW-1185">Reference proteome</keyword>
<sequence length="60" mass="6735">MPYKFECADLEFITDSSIFSSNNGSNASSSIFLIKFLDKSNFFKQFTPSNKPDSTLLSLL</sequence>
<evidence type="ECO:0000313" key="1">
    <source>
        <dbReference type="EMBL" id="RMZ94194.1"/>
    </source>
</evidence>
<dbReference type="AlphaFoldDB" id="A0A3M7P689"/>